<feature type="transmembrane region" description="Helical" evidence="6">
    <location>
        <begin position="73"/>
        <end position="96"/>
    </location>
</feature>
<evidence type="ECO:0000256" key="6">
    <source>
        <dbReference type="SAM" id="Phobius"/>
    </source>
</evidence>
<evidence type="ECO:0000256" key="2">
    <source>
        <dbReference type="ARBA" id="ARBA00022475"/>
    </source>
</evidence>
<protein>
    <submittedName>
        <fullName evidence="7">Oligosaccharide flippase family protein</fullName>
    </submittedName>
</protein>
<feature type="transmembrane region" description="Helical" evidence="6">
    <location>
        <begin position="339"/>
        <end position="356"/>
    </location>
</feature>
<name>A0AAU6TW91_UNCXX</name>
<feature type="transmembrane region" description="Helical" evidence="6">
    <location>
        <begin position="362"/>
        <end position="385"/>
    </location>
</feature>
<feature type="transmembrane region" description="Helical" evidence="6">
    <location>
        <begin position="102"/>
        <end position="121"/>
    </location>
</feature>
<dbReference type="PANTHER" id="PTHR30250">
    <property type="entry name" value="PST FAMILY PREDICTED COLANIC ACID TRANSPORTER"/>
    <property type="match status" value="1"/>
</dbReference>
<dbReference type="Pfam" id="PF13440">
    <property type="entry name" value="Polysacc_synt_3"/>
    <property type="match status" value="1"/>
</dbReference>
<evidence type="ECO:0000313" key="7">
    <source>
        <dbReference type="EMBL" id="XAG65579.1"/>
    </source>
</evidence>
<dbReference type="EMBL" id="CP095362">
    <property type="protein sequence ID" value="XAG65579.1"/>
    <property type="molecule type" value="Genomic_DNA"/>
</dbReference>
<evidence type="ECO:0000256" key="4">
    <source>
        <dbReference type="ARBA" id="ARBA00022989"/>
    </source>
</evidence>
<keyword evidence="3 6" id="KW-0812">Transmembrane</keyword>
<accession>A0AAU6TW91</accession>
<dbReference type="AlphaFoldDB" id="A0AAU6TW91"/>
<feature type="transmembrane region" description="Helical" evidence="6">
    <location>
        <begin position="37"/>
        <end position="61"/>
    </location>
</feature>
<feature type="transmembrane region" description="Helical" evidence="6">
    <location>
        <begin position="307"/>
        <end position="327"/>
    </location>
</feature>
<feature type="transmembrane region" description="Helical" evidence="6">
    <location>
        <begin position="272"/>
        <end position="295"/>
    </location>
</feature>
<keyword evidence="4 6" id="KW-1133">Transmembrane helix</keyword>
<feature type="transmembrane region" description="Helical" evidence="6">
    <location>
        <begin position="158"/>
        <end position="178"/>
    </location>
</feature>
<dbReference type="PANTHER" id="PTHR30250:SF11">
    <property type="entry name" value="O-ANTIGEN TRANSPORTER-RELATED"/>
    <property type="match status" value="1"/>
</dbReference>
<sequence length="415" mass="46988">MLKIIFQSTASSIFSIIFTFLASIFLARALGPTEYGNFSYIMLVVTLSASIIQFGLGQGFVFFKRKHNISNIYFHLSILFILIVSIALPIILQNYLLSQLSIIPLIFILVTTSISLFLSYTSQLDKNLKKYNTVRLLTAMLLFLSYISVFFIFDSISIRNIIIINIFISTMMIVYYLIPISIRKYHTEGTTHPGFVSYSLKLHGTTLVGILIGSYDKILLSTDDSLTNLGMYTVAFGFSRLIGIIPQNISTVLFSHLAGENENKISNITQDIYSLLFIPMFLLTTIASLLTYFLFPLIYGASYIPAITPAIILLFECMISSLGWILAQRFNTTGKPGLILIRQLISLLPLLLVFFFTHSENIIILISIAVLLSSIIRLIITYFIYGKILKENYPNIFPSYKIALIFTRLLKRTFK</sequence>
<evidence type="ECO:0000256" key="3">
    <source>
        <dbReference type="ARBA" id="ARBA00022692"/>
    </source>
</evidence>
<keyword evidence="2" id="KW-1003">Cell membrane</keyword>
<comment type="subcellular location">
    <subcellularLocation>
        <location evidence="1">Cell membrane</location>
        <topology evidence="1">Multi-pass membrane protein</topology>
    </subcellularLocation>
</comment>
<proteinExistence type="predicted"/>
<gene>
    <name evidence="7" type="ORF">MRM81_00505</name>
</gene>
<feature type="transmembrane region" description="Helical" evidence="6">
    <location>
        <begin position="12"/>
        <end position="31"/>
    </location>
</feature>
<dbReference type="InterPro" id="IPR050833">
    <property type="entry name" value="Poly_Biosynth_Transport"/>
</dbReference>
<dbReference type="GO" id="GO:0005886">
    <property type="term" value="C:plasma membrane"/>
    <property type="evidence" value="ECO:0007669"/>
    <property type="project" value="UniProtKB-SubCell"/>
</dbReference>
<evidence type="ECO:0000256" key="5">
    <source>
        <dbReference type="ARBA" id="ARBA00023136"/>
    </source>
</evidence>
<organism evidence="7">
    <name type="scientific">bacterium 19GA11TI05</name>
    <dbReference type="NCBI Taxonomy" id="2920688"/>
    <lineage>
        <taxon>Bacteria</taxon>
    </lineage>
</organism>
<evidence type="ECO:0000256" key="1">
    <source>
        <dbReference type="ARBA" id="ARBA00004651"/>
    </source>
</evidence>
<feature type="transmembrane region" description="Helical" evidence="6">
    <location>
        <begin position="133"/>
        <end position="152"/>
    </location>
</feature>
<reference evidence="7" key="1">
    <citation type="submission" date="2022-03" db="EMBL/GenBank/DDBJ databases">
        <title>Sea Food Isolates.</title>
        <authorList>
            <person name="Li c."/>
        </authorList>
    </citation>
    <scope>NUCLEOTIDE SEQUENCE</scope>
    <source>
        <strain evidence="7">19GA11TI05</strain>
    </source>
</reference>
<keyword evidence="5 6" id="KW-0472">Membrane</keyword>